<comment type="function">
    <text evidence="3">Required for the assembly of the mitochondrial membrane respiratory chain NADH dehydrogenase (Complex I). Involved in mid-late stages of complex I assembly.</text>
</comment>
<dbReference type="Gene3D" id="3.30.9.10">
    <property type="entry name" value="D-Amino Acid Oxidase, subunit A, domain 2"/>
    <property type="match status" value="1"/>
</dbReference>
<protein>
    <recommendedName>
        <fullName evidence="2">FAD-dependent oxidoreductase domain-containing protein 1</fullName>
    </recommendedName>
</protein>
<evidence type="ECO:0000259" key="4">
    <source>
        <dbReference type="Pfam" id="PF01266"/>
    </source>
</evidence>
<dbReference type="PANTHER" id="PTHR13847:SF287">
    <property type="entry name" value="FAD-DEPENDENT OXIDOREDUCTASE DOMAIN-CONTAINING PROTEIN 1"/>
    <property type="match status" value="1"/>
</dbReference>
<dbReference type="PANTHER" id="PTHR13847">
    <property type="entry name" value="SARCOSINE DEHYDROGENASE-RELATED"/>
    <property type="match status" value="1"/>
</dbReference>
<dbReference type="AlphaFoldDB" id="A0A914HEL4"/>
<evidence type="ECO:0000313" key="5">
    <source>
        <dbReference type="Proteomes" id="UP000887572"/>
    </source>
</evidence>
<organism evidence="5 6">
    <name type="scientific">Globodera rostochiensis</name>
    <name type="common">Golden nematode worm</name>
    <name type="synonym">Heterodera rostochiensis</name>
    <dbReference type="NCBI Taxonomy" id="31243"/>
    <lineage>
        <taxon>Eukaryota</taxon>
        <taxon>Metazoa</taxon>
        <taxon>Ecdysozoa</taxon>
        <taxon>Nematoda</taxon>
        <taxon>Chromadorea</taxon>
        <taxon>Rhabditida</taxon>
        <taxon>Tylenchina</taxon>
        <taxon>Tylenchomorpha</taxon>
        <taxon>Tylenchoidea</taxon>
        <taxon>Heteroderidae</taxon>
        <taxon>Heteroderinae</taxon>
        <taxon>Globodera</taxon>
    </lineage>
</organism>
<dbReference type="Proteomes" id="UP000887572">
    <property type="component" value="Unplaced"/>
</dbReference>
<evidence type="ECO:0000256" key="2">
    <source>
        <dbReference type="ARBA" id="ARBA00039785"/>
    </source>
</evidence>
<dbReference type="InterPro" id="IPR006076">
    <property type="entry name" value="FAD-dep_OxRdtase"/>
</dbReference>
<reference evidence="6" key="1">
    <citation type="submission" date="2022-11" db="UniProtKB">
        <authorList>
            <consortium name="WormBaseParasite"/>
        </authorList>
    </citation>
    <scope>IDENTIFICATION</scope>
</reference>
<evidence type="ECO:0000256" key="3">
    <source>
        <dbReference type="ARBA" id="ARBA00046185"/>
    </source>
</evidence>
<evidence type="ECO:0000313" key="6">
    <source>
        <dbReference type="WBParaSite" id="Gr19_v10_g16804.t1"/>
    </source>
</evidence>
<dbReference type="GO" id="GO:0005739">
    <property type="term" value="C:mitochondrion"/>
    <property type="evidence" value="ECO:0007669"/>
    <property type="project" value="GOC"/>
</dbReference>
<dbReference type="GO" id="GO:0032981">
    <property type="term" value="P:mitochondrial respiratory chain complex I assembly"/>
    <property type="evidence" value="ECO:0007669"/>
    <property type="project" value="TreeGrafter"/>
</dbReference>
<dbReference type="SUPFAM" id="SSF51905">
    <property type="entry name" value="FAD/NAD(P)-binding domain"/>
    <property type="match status" value="1"/>
</dbReference>
<dbReference type="GO" id="GO:0016491">
    <property type="term" value="F:oxidoreductase activity"/>
    <property type="evidence" value="ECO:0007669"/>
    <property type="project" value="UniProtKB-KW"/>
</dbReference>
<evidence type="ECO:0000256" key="1">
    <source>
        <dbReference type="ARBA" id="ARBA00023002"/>
    </source>
</evidence>
<dbReference type="Pfam" id="PF01266">
    <property type="entry name" value="DAO"/>
    <property type="match status" value="1"/>
</dbReference>
<proteinExistence type="predicted"/>
<dbReference type="Gene3D" id="3.50.50.60">
    <property type="entry name" value="FAD/NAD(P)-binding domain"/>
    <property type="match status" value="1"/>
</dbReference>
<keyword evidence="5" id="KW-1185">Reference proteome</keyword>
<sequence length="674" mass="76499">MKVKKCQITELTHGFIQQILETKEHLPLPIRAHLSKLLCSADIEKSKTKIRSKICNVCGFDLLNGSTVVVARNKQQKRFVSVKCIACSSSSAKVPLHPRNKNNCDKKDAAETAPKVARVFCTAATFLLQLFEARQSSRRTAPNPFCPEDDAYFFNVASTSSRFLSFTPCKKWQTYENERYFEPGEEIWDRGKHILTYEFRRAARRYREAKYDAFRRRYPLAHMKTNVNDYELLPMRSEFLIIGGGLTGSAAAYWLKQGFRDEELTVNVLESTENFSKTRSLLGSGVITQQFSVPEMIDLAMFSSEFLRHAGEHLKILDNEPPDINLLPVGVMHLARTAEEAETFRSAWKLQVDRGANVILIGRDELRSRFPFMNFDDVVMGTLGLENEGIFDTWQLLSALREKNMTLGVRYLKGDMEGTVTYRHRGMQEHGRASTEDADAAEQSMQAIRGAIVRPQMTGATPRRIQCYKLINAAGPWAGEVAKRAGVGQKGGVMSVPMPIVCTRRTNFVVHAPHVPVLQMPILMDPNGIFCRPDNVGHNYVCGRTPTKKDAVKMAGSKPEDDPPIDYNEFFDQVFPALVQRVPSFREAKVINAWHSYEDFNTFDDLPVIGEHLSQNDFYQLCGFGGYGPQMAIAAGKMFADRIFDFAYSTVNLRKFDMRRIMQGERLYEQFRCV</sequence>
<feature type="domain" description="FAD dependent oxidoreductase" evidence="4">
    <location>
        <begin position="239"/>
        <end position="642"/>
    </location>
</feature>
<dbReference type="WBParaSite" id="Gr19_v10_g16804.t1">
    <property type="protein sequence ID" value="Gr19_v10_g16804.t1"/>
    <property type="gene ID" value="Gr19_v10_g16804"/>
</dbReference>
<keyword evidence="1" id="KW-0560">Oxidoreductase</keyword>
<dbReference type="InterPro" id="IPR036188">
    <property type="entry name" value="FAD/NAD-bd_sf"/>
</dbReference>
<accession>A0A914HEL4</accession>
<name>A0A914HEL4_GLORO</name>